<proteinExistence type="predicted"/>
<dbReference type="Proteomes" id="UP000265520">
    <property type="component" value="Unassembled WGS sequence"/>
</dbReference>
<dbReference type="AlphaFoldDB" id="A0A392QLZ1"/>
<dbReference type="PANTHER" id="PTHR46250:SF18">
    <property type="entry name" value="MYB_SANT-LIKE DOMAIN-CONTAINING PROTEIN"/>
    <property type="match status" value="1"/>
</dbReference>
<sequence>CDNGQFKAHTLKMAEIKMEDKFPVCGIKVKPHIESALKRSRSVYGIIYDMVNQSGFGWDEERNMIKVENDEVWKDYVKVSVY</sequence>
<name>A0A392QLZ1_9FABA</name>
<dbReference type="InterPro" id="IPR024752">
    <property type="entry name" value="Myb/SANT-like_dom"/>
</dbReference>
<reference evidence="2 3" key="1">
    <citation type="journal article" date="2018" name="Front. Plant Sci.">
        <title>Red Clover (Trifolium pratense) and Zigzag Clover (T. medium) - A Picture of Genomic Similarities and Differences.</title>
        <authorList>
            <person name="Dluhosova J."/>
            <person name="Istvanek J."/>
            <person name="Nedelnik J."/>
            <person name="Repkova J."/>
        </authorList>
    </citation>
    <scope>NUCLEOTIDE SEQUENCE [LARGE SCALE GENOMIC DNA]</scope>
    <source>
        <strain evidence="3">cv. 10/8</strain>
        <tissue evidence="2">Leaf</tissue>
    </source>
</reference>
<dbReference type="Pfam" id="PF12776">
    <property type="entry name" value="Myb_DNA-bind_3"/>
    <property type="match status" value="1"/>
</dbReference>
<protein>
    <recommendedName>
        <fullName evidence="1">Myb/SANT-like domain-containing protein</fullName>
    </recommendedName>
</protein>
<evidence type="ECO:0000313" key="3">
    <source>
        <dbReference type="Proteomes" id="UP000265520"/>
    </source>
</evidence>
<keyword evidence="3" id="KW-1185">Reference proteome</keyword>
<feature type="non-terminal residue" evidence="2">
    <location>
        <position position="1"/>
    </location>
</feature>
<comment type="caution">
    <text evidence="2">The sequence shown here is derived from an EMBL/GenBank/DDBJ whole genome shotgun (WGS) entry which is preliminary data.</text>
</comment>
<organism evidence="2 3">
    <name type="scientific">Trifolium medium</name>
    <dbReference type="NCBI Taxonomy" id="97028"/>
    <lineage>
        <taxon>Eukaryota</taxon>
        <taxon>Viridiplantae</taxon>
        <taxon>Streptophyta</taxon>
        <taxon>Embryophyta</taxon>
        <taxon>Tracheophyta</taxon>
        <taxon>Spermatophyta</taxon>
        <taxon>Magnoliopsida</taxon>
        <taxon>eudicotyledons</taxon>
        <taxon>Gunneridae</taxon>
        <taxon>Pentapetalae</taxon>
        <taxon>rosids</taxon>
        <taxon>fabids</taxon>
        <taxon>Fabales</taxon>
        <taxon>Fabaceae</taxon>
        <taxon>Papilionoideae</taxon>
        <taxon>50 kb inversion clade</taxon>
        <taxon>NPAAA clade</taxon>
        <taxon>Hologalegina</taxon>
        <taxon>IRL clade</taxon>
        <taxon>Trifolieae</taxon>
        <taxon>Trifolium</taxon>
    </lineage>
</organism>
<accession>A0A392QLZ1</accession>
<feature type="domain" description="Myb/SANT-like" evidence="1">
    <location>
        <begin position="6"/>
        <end position="76"/>
    </location>
</feature>
<dbReference type="EMBL" id="LXQA010147175">
    <property type="protein sequence ID" value="MCI25431.1"/>
    <property type="molecule type" value="Genomic_DNA"/>
</dbReference>
<evidence type="ECO:0000259" key="1">
    <source>
        <dbReference type="Pfam" id="PF12776"/>
    </source>
</evidence>
<evidence type="ECO:0000313" key="2">
    <source>
        <dbReference type="EMBL" id="MCI25431.1"/>
    </source>
</evidence>
<dbReference type="PANTHER" id="PTHR46250">
    <property type="entry name" value="MYB/SANT-LIKE DNA-BINDING DOMAIN PROTEIN-RELATED"/>
    <property type="match status" value="1"/>
</dbReference>